<feature type="domain" description="Peptidase M1 membrane alanine aminopeptidase" evidence="2">
    <location>
        <begin position="382"/>
        <end position="530"/>
    </location>
</feature>
<dbReference type="Pfam" id="PF01433">
    <property type="entry name" value="Peptidase_M1"/>
    <property type="match status" value="1"/>
</dbReference>
<gene>
    <name evidence="3" type="ORF">GD597_06740</name>
</gene>
<dbReference type="GO" id="GO:0008237">
    <property type="term" value="F:metallopeptidase activity"/>
    <property type="evidence" value="ECO:0007669"/>
    <property type="project" value="InterPro"/>
</dbReference>
<dbReference type="SUPFAM" id="SSF55486">
    <property type="entry name" value="Metalloproteases ('zincins'), catalytic domain"/>
    <property type="match status" value="1"/>
</dbReference>
<keyword evidence="1" id="KW-0732">Signal</keyword>
<accession>A0A8J8FEB9</accession>
<dbReference type="Proteomes" id="UP000598971">
    <property type="component" value="Unassembled WGS sequence"/>
</dbReference>
<keyword evidence="4" id="KW-1185">Reference proteome</keyword>
<dbReference type="InterPro" id="IPR027268">
    <property type="entry name" value="Peptidase_M4/M1_CTD_sf"/>
</dbReference>
<reference evidence="3" key="1">
    <citation type="submission" date="2019-10" db="EMBL/GenBank/DDBJ databases">
        <title>Draft genome sequence of Panacibacter sp. KCS-6.</title>
        <authorList>
            <person name="Yim K.J."/>
        </authorList>
    </citation>
    <scope>NUCLEOTIDE SEQUENCE</scope>
    <source>
        <strain evidence="3">KCS-6</strain>
    </source>
</reference>
<comment type="caution">
    <text evidence="3">The sequence shown here is derived from an EMBL/GenBank/DDBJ whole genome shotgun (WGS) entry which is preliminary data.</text>
</comment>
<evidence type="ECO:0000313" key="4">
    <source>
        <dbReference type="Proteomes" id="UP000598971"/>
    </source>
</evidence>
<dbReference type="RefSeq" id="WP_171607076.1">
    <property type="nucleotide sequence ID" value="NZ_WHPF01000004.1"/>
</dbReference>
<dbReference type="Gene3D" id="1.10.390.10">
    <property type="entry name" value="Neutral Protease Domain 2"/>
    <property type="match status" value="1"/>
</dbReference>
<sequence length="626" mass="71521">MYRITLFFLLAFISINSTFAQDLYMPRNIQQAYNKGTRSKDGKPGPHYWQNHGRYTITINALPPNRTIKGSETISYINHSPDTLKSPVIKLFLNIHKPGAPRNGGAAEDYLTSGMHIDAFAVNSKKTAWDDDESVFTWQRFRLPKPLAPHDSVQLSFDWHYEISKQSGREGMIDSTTYFLAYFYPRVAVYDDYNGWDRMNFMDSHEFYSDFNDYTVTINAPKNYLVWGTGTLQHPETLLQPAILQRFKQSFISDETVRIVTQQDLLAKNVTSQNAINSWQFTATDIPDMAFGLSDHFVWDGCSVVVDDATGRRAVANAAYNDTASDYHYVAQYARHSLNWLSHNWPGVPYPYEKTTVFQGYAGMEYPMMANDESYSDTLFSRFVAEHEIAHTYMPFYMGINETRFGFMDEGWATTFEILIGREDLGAEAAEELYKQFRIASWINDPSAEEDIAIITPGDALTGRGFSNNEYGKASIGYLAMKDLLGDALFKKCLHAYMDRWHGKHPIPWDFFYTYNDVAGQNLNWFWSSWFFSNNYIDLAISDARPNKKGYEISLKNIGGMPAPVDIIGTYDDGAKESFHQTPAIWAINQLQTSVSIATKRKISSIQLDGGIFMDANEQDNYFSIK</sequence>
<dbReference type="InterPro" id="IPR014782">
    <property type="entry name" value="Peptidase_M1_dom"/>
</dbReference>
<name>A0A8J8FEB9_9BACT</name>
<dbReference type="CDD" id="cd09604">
    <property type="entry name" value="M1_APN_like"/>
    <property type="match status" value="1"/>
</dbReference>
<evidence type="ECO:0000256" key="1">
    <source>
        <dbReference type="SAM" id="SignalP"/>
    </source>
</evidence>
<evidence type="ECO:0000259" key="2">
    <source>
        <dbReference type="Pfam" id="PF01433"/>
    </source>
</evidence>
<feature type="signal peptide" evidence="1">
    <location>
        <begin position="1"/>
        <end position="20"/>
    </location>
</feature>
<protein>
    <submittedName>
        <fullName evidence="3">M1 family peptidase</fullName>
    </submittedName>
</protein>
<evidence type="ECO:0000313" key="3">
    <source>
        <dbReference type="EMBL" id="NNV55148.1"/>
    </source>
</evidence>
<feature type="chain" id="PRO_5035227115" evidence="1">
    <location>
        <begin position="21"/>
        <end position="626"/>
    </location>
</feature>
<dbReference type="EMBL" id="WHPF01000004">
    <property type="protein sequence ID" value="NNV55148.1"/>
    <property type="molecule type" value="Genomic_DNA"/>
</dbReference>
<dbReference type="GO" id="GO:0008270">
    <property type="term" value="F:zinc ion binding"/>
    <property type="evidence" value="ECO:0007669"/>
    <property type="project" value="InterPro"/>
</dbReference>
<organism evidence="3 4">
    <name type="scientific">Limnovirga soli</name>
    <dbReference type="NCBI Taxonomy" id="2656915"/>
    <lineage>
        <taxon>Bacteria</taxon>
        <taxon>Pseudomonadati</taxon>
        <taxon>Bacteroidota</taxon>
        <taxon>Chitinophagia</taxon>
        <taxon>Chitinophagales</taxon>
        <taxon>Chitinophagaceae</taxon>
        <taxon>Limnovirga</taxon>
    </lineage>
</organism>
<proteinExistence type="predicted"/>
<dbReference type="AlphaFoldDB" id="A0A8J8FEB9"/>